<name>Q39VL7_GEOMG</name>
<keyword evidence="2" id="KW-1185">Reference proteome</keyword>
<dbReference type="eggNOG" id="ENOG50346UY">
    <property type="taxonomic scope" value="Bacteria"/>
</dbReference>
<dbReference type="Proteomes" id="UP000007073">
    <property type="component" value="Chromosome"/>
</dbReference>
<evidence type="ECO:0000313" key="2">
    <source>
        <dbReference type="Proteomes" id="UP000007073"/>
    </source>
</evidence>
<dbReference type="HOGENOM" id="CLU_1530423_0_0_7"/>
<reference evidence="1 2" key="1">
    <citation type="submission" date="2005-10" db="EMBL/GenBank/DDBJ databases">
        <title>Complete sequence of Geobacter metallireducens GS-15.</title>
        <authorList>
            <consortium name="US DOE Joint Genome Institute"/>
            <person name="Copeland A."/>
            <person name="Lucas S."/>
            <person name="Lapidus A."/>
            <person name="Barry K."/>
            <person name="Detter J.C."/>
            <person name="Glavina T."/>
            <person name="Hammon N."/>
            <person name="Israni S."/>
            <person name="Pitluck S."/>
            <person name="Di Bartolo G."/>
            <person name="Chain P."/>
            <person name="Schmutz J."/>
            <person name="Larimer F."/>
            <person name="Land M."/>
            <person name="Kyrpides N."/>
            <person name="Ivanova N."/>
            <person name="Richardson P."/>
        </authorList>
    </citation>
    <scope>NUCLEOTIDE SEQUENCE [LARGE SCALE GENOMIC DNA]</scope>
    <source>
        <strain evidence="2">ATCC 53774 / DSM 7210 / GS-15</strain>
    </source>
</reference>
<dbReference type="Gene3D" id="1.10.150.20">
    <property type="entry name" value="5' to 3' exonuclease, C-terminal subdomain"/>
    <property type="match status" value="1"/>
</dbReference>
<gene>
    <name evidence="1" type="ordered locus">Gmet_1473</name>
</gene>
<dbReference type="EMBL" id="CP000148">
    <property type="protein sequence ID" value="ABB31707.1"/>
    <property type="molecule type" value="Genomic_DNA"/>
</dbReference>
<dbReference type="RefSeq" id="WP_004511595.1">
    <property type="nucleotide sequence ID" value="NC_007517.1"/>
</dbReference>
<dbReference type="KEGG" id="gme:Gmet_1473"/>
<dbReference type="AlphaFoldDB" id="Q39VL7"/>
<reference evidence="1 2" key="2">
    <citation type="journal article" date="2009" name="BMC Microbiol.">
        <title>The genome sequence of Geobacter metallireducens: features of metabolism, physiology and regulation common and dissimilar to Geobacter sulfurreducens.</title>
        <authorList>
            <person name="Aklujkar M."/>
            <person name="Krushkal J."/>
            <person name="DiBartolo G."/>
            <person name="Lapidus A."/>
            <person name="Land M.L."/>
            <person name="Lovley D.R."/>
        </authorList>
    </citation>
    <scope>NUCLEOTIDE SEQUENCE [LARGE SCALE GENOMIC DNA]</scope>
    <source>
        <strain evidence="2">ATCC 53774 / DSM 7210 / GS-15</strain>
    </source>
</reference>
<dbReference type="GO" id="GO:0000166">
    <property type="term" value="F:nucleotide binding"/>
    <property type="evidence" value="ECO:0007669"/>
    <property type="project" value="InterPro"/>
</dbReference>
<dbReference type="InterPro" id="IPR010995">
    <property type="entry name" value="DNA_repair_Rad51/TF_NusA_a-hlx"/>
</dbReference>
<dbReference type="Pfam" id="PF14520">
    <property type="entry name" value="HHH_5"/>
    <property type="match status" value="1"/>
</dbReference>
<proteinExistence type="predicted"/>
<evidence type="ECO:0000313" key="1">
    <source>
        <dbReference type="EMBL" id="ABB31707.1"/>
    </source>
</evidence>
<dbReference type="SUPFAM" id="SSF47794">
    <property type="entry name" value="Rad51 N-terminal domain-like"/>
    <property type="match status" value="1"/>
</dbReference>
<evidence type="ECO:0008006" key="3">
    <source>
        <dbReference type="Google" id="ProtNLM"/>
    </source>
</evidence>
<sequence>MKKSLQDLQKIRGIGEVLAKRLVEAGHDTYEKLQALGEDGLRAVKGINPRAIGSILSQAAELVESKGKERARRVEELRSAALTLRGQVEEIARSVRDRFADEVQGQGGKKLEKQFTKIMTSFDRVEGKLEKRTKRAAKGLAKAEKRLAGLVDGTMKDVEKGVRRARKSLKRILA</sequence>
<organism evidence="1 2">
    <name type="scientific">Geobacter metallireducens (strain ATCC 53774 / DSM 7210 / GS-15)</name>
    <dbReference type="NCBI Taxonomy" id="269799"/>
    <lineage>
        <taxon>Bacteria</taxon>
        <taxon>Pseudomonadati</taxon>
        <taxon>Thermodesulfobacteriota</taxon>
        <taxon>Desulfuromonadia</taxon>
        <taxon>Geobacterales</taxon>
        <taxon>Geobacteraceae</taxon>
        <taxon>Geobacter</taxon>
    </lineage>
</organism>
<protein>
    <recommendedName>
        <fullName evidence="3">Helix-hairpin-helix domain-containing protein</fullName>
    </recommendedName>
</protein>
<accession>Q39VL7</accession>